<name>A0A0E9PX51_ANGAN</name>
<proteinExistence type="predicted"/>
<organism evidence="1">
    <name type="scientific">Anguilla anguilla</name>
    <name type="common">European freshwater eel</name>
    <name type="synonym">Muraena anguilla</name>
    <dbReference type="NCBI Taxonomy" id="7936"/>
    <lineage>
        <taxon>Eukaryota</taxon>
        <taxon>Metazoa</taxon>
        <taxon>Chordata</taxon>
        <taxon>Craniata</taxon>
        <taxon>Vertebrata</taxon>
        <taxon>Euteleostomi</taxon>
        <taxon>Actinopterygii</taxon>
        <taxon>Neopterygii</taxon>
        <taxon>Teleostei</taxon>
        <taxon>Anguilliformes</taxon>
        <taxon>Anguillidae</taxon>
        <taxon>Anguilla</taxon>
    </lineage>
</organism>
<protein>
    <submittedName>
        <fullName evidence="1">Uncharacterized protein</fullName>
    </submittedName>
</protein>
<sequence length="34" mass="3933">MKACFWIPPVKTMVLCPTLMKRGSHYISAWIILP</sequence>
<accession>A0A0E9PX51</accession>
<reference evidence="1" key="1">
    <citation type="submission" date="2014-11" db="EMBL/GenBank/DDBJ databases">
        <authorList>
            <person name="Amaro Gonzalez C."/>
        </authorList>
    </citation>
    <scope>NUCLEOTIDE SEQUENCE</scope>
</reference>
<evidence type="ECO:0000313" key="1">
    <source>
        <dbReference type="EMBL" id="JAH08842.1"/>
    </source>
</evidence>
<dbReference type="EMBL" id="GBXM01099735">
    <property type="protein sequence ID" value="JAH08842.1"/>
    <property type="molecule type" value="Transcribed_RNA"/>
</dbReference>
<reference evidence="1" key="2">
    <citation type="journal article" date="2015" name="Fish Shellfish Immunol.">
        <title>Early steps in the European eel (Anguilla anguilla)-Vibrio vulnificus interaction in the gills: Role of the RtxA13 toxin.</title>
        <authorList>
            <person name="Callol A."/>
            <person name="Pajuelo D."/>
            <person name="Ebbesson L."/>
            <person name="Teles M."/>
            <person name="MacKenzie S."/>
            <person name="Amaro C."/>
        </authorList>
    </citation>
    <scope>NUCLEOTIDE SEQUENCE</scope>
</reference>
<dbReference type="AlphaFoldDB" id="A0A0E9PX51"/>